<dbReference type="Pfam" id="PF12697">
    <property type="entry name" value="Abhydrolase_6"/>
    <property type="match status" value="1"/>
</dbReference>
<gene>
    <name evidence="2" type="ORF">BS50DRAFT_675602</name>
</gene>
<dbReference type="Gene3D" id="3.40.50.1820">
    <property type="entry name" value="alpha/beta hydrolase"/>
    <property type="match status" value="1"/>
</dbReference>
<reference evidence="2 3" key="1">
    <citation type="journal article" date="2018" name="Front. Microbiol.">
        <title>Genome-Wide Analysis of Corynespora cassiicola Leaf Fall Disease Putative Effectors.</title>
        <authorList>
            <person name="Lopez D."/>
            <person name="Ribeiro S."/>
            <person name="Label P."/>
            <person name="Fumanal B."/>
            <person name="Venisse J.S."/>
            <person name="Kohler A."/>
            <person name="de Oliveira R.R."/>
            <person name="Labutti K."/>
            <person name="Lipzen A."/>
            <person name="Lail K."/>
            <person name="Bauer D."/>
            <person name="Ohm R.A."/>
            <person name="Barry K.W."/>
            <person name="Spatafora J."/>
            <person name="Grigoriev I.V."/>
            <person name="Martin F.M."/>
            <person name="Pujade-Renaud V."/>
        </authorList>
    </citation>
    <scope>NUCLEOTIDE SEQUENCE [LARGE SCALE GENOMIC DNA]</scope>
    <source>
        <strain evidence="2 3">Philippines</strain>
    </source>
</reference>
<evidence type="ECO:0000313" key="2">
    <source>
        <dbReference type="EMBL" id="PSN69468.1"/>
    </source>
</evidence>
<dbReference type="InterPro" id="IPR052897">
    <property type="entry name" value="Sec-Metab_Biosynth_Hydrolase"/>
</dbReference>
<dbReference type="PANTHER" id="PTHR37017">
    <property type="entry name" value="AB HYDROLASE-1 DOMAIN-CONTAINING PROTEIN-RELATED"/>
    <property type="match status" value="1"/>
</dbReference>
<accession>A0A2T2NWK1</accession>
<dbReference type="InterPro" id="IPR029058">
    <property type="entry name" value="AB_hydrolase_fold"/>
</dbReference>
<dbReference type="EMBL" id="KZ678133">
    <property type="protein sequence ID" value="PSN69468.1"/>
    <property type="molecule type" value="Genomic_DNA"/>
</dbReference>
<dbReference type="PANTHER" id="PTHR37017:SF8">
    <property type="entry name" value="AB HYDROLASE-1 DOMAIN-CONTAINING PROTEIN"/>
    <property type="match status" value="1"/>
</dbReference>
<organism evidence="2 3">
    <name type="scientific">Corynespora cassiicola Philippines</name>
    <dbReference type="NCBI Taxonomy" id="1448308"/>
    <lineage>
        <taxon>Eukaryota</taxon>
        <taxon>Fungi</taxon>
        <taxon>Dikarya</taxon>
        <taxon>Ascomycota</taxon>
        <taxon>Pezizomycotina</taxon>
        <taxon>Dothideomycetes</taxon>
        <taxon>Pleosporomycetidae</taxon>
        <taxon>Pleosporales</taxon>
        <taxon>Corynesporascaceae</taxon>
        <taxon>Corynespora</taxon>
    </lineage>
</organism>
<feature type="domain" description="AB hydrolase-1" evidence="1">
    <location>
        <begin position="17"/>
        <end position="250"/>
    </location>
</feature>
<sequence>MIILDPPSPSHPPKPTLILIPGTFMPPTSYTSLLESLPLSTGSRVLFPELASSWSFHPSGETVNTDAAALRRTLEQQFDAGNEVVLLMHSYGCIVGCAAAAGLSVAQRRAEGKRGGVRGLVAVAGYIVRKGVSVRDTLPGGVVVDGEQTPIGEPVDTGYTANLHDLRRQMYSTVPVPEASFRANLAKMVGEGKRCLTSKSPAQGWADEGFEGRRAYVRAVRDTCLTAEQQEQMIEASGVEWMVEDLDAGHEVCKTHVEPLVELISQLMFGFEAAEFRQPD</sequence>
<evidence type="ECO:0000313" key="3">
    <source>
        <dbReference type="Proteomes" id="UP000240883"/>
    </source>
</evidence>
<protein>
    <recommendedName>
        <fullName evidence="1">AB hydrolase-1 domain-containing protein</fullName>
    </recommendedName>
</protein>
<dbReference type="STRING" id="1448308.A0A2T2NWK1"/>
<dbReference type="Proteomes" id="UP000240883">
    <property type="component" value="Unassembled WGS sequence"/>
</dbReference>
<proteinExistence type="predicted"/>
<dbReference type="SUPFAM" id="SSF53474">
    <property type="entry name" value="alpha/beta-Hydrolases"/>
    <property type="match status" value="1"/>
</dbReference>
<dbReference type="InterPro" id="IPR000073">
    <property type="entry name" value="AB_hydrolase_1"/>
</dbReference>
<dbReference type="AlphaFoldDB" id="A0A2T2NWK1"/>
<keyword evidence="3" id="KW-1185">Reference proteome</keyword>
<name>A0A2T2NWK1_CORCC</name>
<evidence type="ECO:0000259" key="1">
    <source>
        <dbReference type="Pfam" id="PF12697"/>
    </source>
</evidence>
<dbReference type="OrthoDB" id="408373at2759"/>